<dbReference type="Pfam" id="PF02367">
    <property type="entry name" value="TsaE"/>
    <property type="match status" value="1"/>
</dbReference>
<evidence type="ECO:0000256" key="4">
    <source>
        <dbReference type="ARBA" id="ARBA00022490"/>
    </source>
</evidence>
<proteinExistence type="inferred from homology"/>
<gene>
    <name evidence="11" type="ORF">HMPREF9498_00168</name>
</gene>
<comment type="similarity">
    <text evidence="2">Belongs to the TsaE family.</text>
</comment>
<evidence type="ECO:0000313" key="12">
    <source>
        <dbReference type="Proteomes" id="UP000004846"/>
    </source>
</evidence>
<dbReference type="InterPro" id="IPR027417">
    <property type="entry name" value="P-loop_NTPase"/>
</dbReference>
<dbReference type="PANTHER" id="PTHR33540:SF2">
    <property type="entry name" value="TRNA THREONYLCARBAMOYLADENOSINE BIOSYNTHESIS PROTEIN TSAE"/>
    <property type="match status" value="1"/>
</dbReference>
<evidence type="ECO:0000256" key="2">
    <source>
        <dbReference type="ARBA" id="ARBA00007599"/>
    </source>
</evidence>
<dbReference type="EMBL" id="AEBR01000005">
    <property type="protein sequence ID" value="EFM84193.1"/>
    <property type="molecule type" value="Genomic_DNA"/>
</dbReference>
<evidence type="ECO:0000256" key="3">
    <source>
        <dbReference type="ARBA" id="ARBA00019010"/>
    </source>
</evidence>
<evidence type="ECO:0000256" key="10">
    <source>
        <dbReference type="ARBA" id="ARBA00032441"/>
    </source>
</evidence>
<keyword evidence="11" id="KW-0378">Hydrolase</keyword>
<comment type="subcellular location">
    <subcellularLocation>
        <location evidence="1">Cytoplasm</location>
    </subcellularLocation>
</comment>
<dbReference type="Gene3D" id="3.40.50.300">
    <property type="entry name" value="P-loop containing nucleotide triphosphate hydrolases"/>
    <property type="match status" value="1"/>
</dbReference>
<dbReference type="GO" id="GO:0005737">
    <property type="term" value="C:cytoplasm"/>
    <property type="evidence" value="ECO:0007669"/>
    <property type="project" value="UniProtKB-SubCell"/>
</dbReference>
<evidence type="ECO:0000313" key="11">
    <source>
        <dbReference type="EMBL" id="EFM84193.1"/>
    </source>
</evidence>
<evidence type="ECO:0000256" key="1">
    <source>
        <dbReference type="ARBA" id="ARBA00004496"/>
    </source>
</evidence>
<accession>A0A125WA77</accession>
<keyword evidence="4" id="KW-0963">Cytoplasm</keyword>
<organism evidence="11 12">
    <name type="scientific">Enterococcus faecalis TX4248</name>
    <dbReference type="NCBI Taxonomy" id="749495"/>
    <lineage>
        <taxon>Bacteria</taxon>
        <taxon>Bacillati</taxon>
        <taxon>Bacillota</taxon>
        <taxon>Bacilli</taxon>
        <taxon>Lactobacillales</taxon>
        <taxon>Enterococcaceae</taxon>
        <taxon>Enterococcus</taxon>
    </lineage>
</organism>
<dbReference type="Proteomes" id="UP000004846">
    <property type="component" value="Unassembled WGS sequence"/>
</dbReference>
<keyword evidence="9" id="KW-0460">Magnesium</keyword>
<keyword evidence="6" id="KW-0479">Metal-binding</keyword>
<keyword evidence="8" id="KW-0067">ATP-binding</keyword>
<evidence type="ECO:0000256" key="6">
    <source>
        <dbReference type="ARBA" id="ARBA00022723"/>
    </source>
</evidence>
<evidence type="ECO:0000256" key="9">
    <source>
        <dbReference type="ARBA" id="ARBA00022842"/>
    </source>
</evidence>
<name>A0A125WA77_ENTFL</name>
<dbReference type="GO" id="GO:0002949">
    <property type="term" value="P:tRNA threonylcarbamoyladenosine modification"/>
    <property type="evidence" value="ECO:0007669"/>
    <property type="project" value="InterPro"/>
</dbReference>
<dbReference type="SUPFAM" id="SSF52540">
    <property type="entry name" value="P-loop containing nucleoside triphosphate hydrolases"/>
    <property type="match status" value="1"/>
</dbReference>
<evidence type="ECO:0000256" key="5">
    <source>
        <dbReference type="ARBA" id="ARBA00022694"/>
    </source>
</evidence>
<evidence type="ECO:0000256" key="8">
    <source>
        <dbReference type="ARBA" id="ARBA00022840"/>
    </source>
</evidence>
<reference evidence="11 12" key="1">
    <citation type="submission" date="2010-07" db="EMBL/GenBank/DDBJ databases">
        <authorList>
            <person name="Sid Ahmed O."/>
        </authorList>
    </citation>
    <scope>NUCLEOTIDE SEQUENCE [LARGE SCALE GENOMIC DNA]</scope>
    <source>
        <strain evidence="11 12">TX4248</strain>
    </source>
</reference>
<sequence length="164" mass="18277">MGGKKMNIVLNNPLETEAIAKIIGQKAQAGDVIVLTGDLGAGKTTMTKGIALGLGIFQMIKSPTYTIIREYPQGRLPLYHMDVYRVEEGADELGLDEYFEGDGLSVVEWGSLIEEELPEDYLEIILNKDSQEVDKRVLEFRGTGPLAEERIAEILQAWEAREYD</sequence>
<dbReference type="GO" id="GO:0046872">
    <property type="term" value="F:metal ion binding"/>
    <property type="evidence" value="ECO:0007669"/>
    <property type="project" value="UniProtKB-KW"/>
</dbReference>
<dbReference type="RefSeq" id="WP_002397934.1">
    <property type="nucleotide sequence ID" value="NZ_GL454411.1"/>
</dbReference>
<dbReference type="AlphaFoldDB" id="A0A125WA77"/>
<protein>
    <recommendedName>
        <fullName evidence="3">tRNA threonylcarbamoyladenosine biosynthesis protein TsaE</fullName>
    </recommendedName>
    <alternativeName>
        <fullName evidence="10">t(6)A37 threonylcarbamoyladenosine biosynthesis protein TsaE</fullName>
    </alternativeName>
</protein>
<keyword evidence="7" id="KW-0547">Nucleotide-binding</keyword>
<dbReference type="InterPro" id="IPR003442">
    <property type="entry name" value="T6A_TsaE"/>
</dbReference>
<keyword evidence="5" id="KW-0819">tRNA processing</keyword>
<dbReference type="GO" id="GO:0005524">
    <property type="term" value="F:ATP binding"/>
    <property type="evidence" value="ECO:0007669"/>
    <property type="project" value="UniProtKB-KW"/>
</dbReference>
<dbReference type="HOGENOM" id="CLU_087829_3_0_9"/>
<dbReference type="GO" id="GO:0016787">
    <property type="term" value="F:hydrolase activity"/>
    <property type="evidence" value="ECO:0007669"/>
    <property type="project" value="UniProtKB-KW"/>
</dbReference>
<dbReference type="PANTHER" id="PTHR33540">
    <property type="entry name" value="TRNA THREONYLCARBAMOYLADENOSINE BIOSYNTHESIS PROTEIN TSAE"/>
    <property type="match status" value="1"/>
</dbReference>
<evidence type="ECO:0000256" key="7">
    <source>
        <dbReference type="ARBA" id="ARBA00022741"/>
    </source>
</evidence>
<dbReference type="NCBIfam" id="TIGR00150">
    <property type="entry name" value="T6A_YjeE"/>
    <property type="match status" value="1"/>
</dbReference>
<comment type="caution">
    <text evidence="11">The sequence shown here is derived from an EMBL/GenBank/DDBJ whole genome shotgun (WGS) entry which is preliminary data.</text>
</comment>